<dbReference type="InterPro" id="IPR037233">
    <property type="entry name" value="CcmK-like_sf"/>
</dbReference>
<organism evidence="6 7">
    <name type="scientific">Desulfofundulus salinus</name>
    <dbReference type="NCBI Taxonomy" id="2419843"/>
    <lineage>
        <taxon>Bacteria</taxon>
        <taxon>Bacillati</taxon>
        <taxon>Bacillota</taxon>
        <taxon>Clostridia</taxon>
        <taxon>Eubacteriales</taxon>
        <taxon>Peptococcaceae</taxon>
        <taxon>Desulfofundulus</taxon>
    </lineage>
</organism>
<comment type="subcellular location">
    <subcellularLocation>
        <location evidence="1">Bacterial microcompartment</location>
    </subcellularLocation>
</comment>
<feature type="domain" description="BMC" evidence="5">
    <location>
        <begin position="5"/>
        <end position="90"/>
    </location>
</feature>
<comment type="similarity">
    <text evidence="3">Belongs to the bacterial microcompartments protein family.</text>
</comment>
<evidence type="ECO:0000259" key="5">
    <source>
        <dbReference type="PROSITE" id="PS51930"/>
    </source>
</evidence>
<protein>
    <submittedName>
        <fullName evidence="6">BMC domain-containing protein</fullName>
    </submittedName>
</protein>
<dbReference type="PROSITE" id="PS51930">
    <property type="entry name" value="BMC_2"/>
    <property type="match status" value="1"/>
</dbReference>
<dbReference type="AlphaFoldDB" id="A0A494WZU0"/>
<accession>A0A494WZU0</accession>
<keyword evidence="7" id="KW-1185">Reference proteome</keyword>
<sequence>MATQALGLIETVGLVAAVEAADAMAKAANVEMVGYELTQGGGMVVVKIRGDVGAVKAAVSAGVAAASRVGKVVSSHVIPRPHQEVEPVINSPATRGAGRVGPGPASGEGSGAGAPDTAGGEEGAPEAAELEPVTENPEPEEKKTNNPGSGNRESRGGRERRRRH</sequence>
<feature type="compositionally biased region" description="Low complexity" evidence="4">
    <location>
        <begin position="125"/>
        <end position="136"/>
    </location>
</feature>
<evidence type="ECO:0000313" key="6">
    <source>
        <dbReference type="EMBL" id="RKO67862.1"/>
    </source>
</evidence>
<feature type="compositionally biased region" description="Gly residues" evidence="4">
    <location>
        <begin position="98"/>
        <end position="112"/>
    </location>
</feature>
<evidence type="ECO:0000256" key="1">
    <source>
        <dbReference type="ARBA" id="ARBA00024322"/>
    </source>
</evidence>
<feature type="region of interest" description="Disordered" evidence="4">
    <location>
        <begin position="77"/>
        <end position="164"/>
    </location>
</feature>
<dbReference type="SUPFAM" id="SSF143414">
    <property type="entry name" value="CcmK-like"/>
    <property type="match status" value="1"/>
</dbReference>
<dbReference type="Proteomes" id="UP000271256">
    <property type="component" value="Unassembled WGS sequence"/>
</dbReference>
<dbReference type="PANTHER" id="PTHR33941">
    <property type="entry name" value="PROPANEDIOL UTILIZATION PROTEIN PDUA"/>
    <property type="match status" value="1"/>
</dbReference>
<dbReference type="InterPro" id="IPR050575">
    <property type="entry name" value="BMC_shell"/>
</dbReference>
<dbReference type="EMBL" id="RBWE01000001">
    <property type="protein sequence ID" value="RKO67862.1"/>
    <property type="molecule type" value="Genomic_DNA"/>
</dbReference>
<dbReference type="PANTHER" id="PTHR33941:SF11">
    <property type="entry name" value="BACTERIAL MICROCOMPARTMENT SHELL PROTEIN PDUJ"/>
    <property type="match status" value="1"/>
</dbReference>
<evidence type="ECO:0000313" key="7">
    <source>
        <dbReference type="Proteomes" id="UP000271256"/>
    </source>
</evidence>
<proteinExistence type="inferred from homology"/>
<gene>
    <name evidence="6" type="ORF">D7024_13555</name>
</gene>
<evidence type="ECO:0000256" key="4">
    <source>
        <dbReference type="SAM" id="MobiDB-lite"/>
    </source>
</evidence>
<reference evidence="6 7" key="1">
    <citation type="submission" date="2018-10" db="EMBL/GenBank/DDBJ databases">
        <authorList>
            <person name="Grouzdev D.S."/>
            <person name="Krutkina M.S."/>
            <person name="Tourova T.P."/>
            <person name="Nazina T.N."/>
        </authorList>
    </citation>
    <scope>NUCLEOTIDE SEQUENCE [LARGE SCALE GENOMIC DNA]</scope>
    <source>
        <strain evidence="6 7">435</strain>
    </source>
</reference>
<dbReference type="InterPro" id="IPR000249">
    <property type="entry name" value="BMC_dom"/>
</dbReference>
<evidence type="ECO:0000256" key="2">
    <source>
        <dbReference type="ARBA" id="ARBA00024446"/>
    </source>
</evidence>
<comment type="caution">
    <text evidence="6">The sequence shown here is derived from an EMBL/GenBank/DDBJ whole genome shotgun (WGS) entry which is preliminary data.</text>
</comment>
<keyword evidence="2" id="KW-1283">Bacterial microcompartment</keyword>
<dbReference type="CDD" id="cd07045">
    <property type="entry name" value="BMC_CcmK_like"/>
    <property type="match status" value="1"/>
</dbReference>
<dbReference type="Pfam" id="PF00936">
    <property type="entry name" value="BMC"/>
    <property type="match status" value="1"/>
</dbReference>
<dbReference type="SMART" id="SM00877">
    <property type="entry name" value="BMC"/>
    <property type="match status" value="1"/>
</dbReference>
<name>A0A494WZU0_9FIRM</name>
<dbReference type="Gene3D" id="3.30.70.1710">
    <property type="match status" value="1"/>
</dbReference>
<evidence type="ECO:0000256" key="3">
    <source>
        <dbReference type="PROSITE-ProRule" id="PRU01278"/>
    </source>
</evidence>
<dbReference type="InterPro" id="IPR044872">
    <property type="entry name" value="CcmK/CsoS1_BMC"/>
</dbReference>
<dbReference type="GO" id="GO:0031469">
    <property type="term" value="C:bacterial microcompartment"/>
    <property type="evidence" value="ECO:0007669"/>
    <property type="project" value="UniProtKB-SubCell"/>
</dbReference>